<dbReference type="InterPro" id="IPR038479">
    <property type="entry name" value="Transthyretin-like_sf"/>
</dbReference>
<keyword evidence="3" id="KW-0964">Secreted</keyword>
<comment type="caution">
    <text evidence="6">The sequence shown here is derived from an EMBL/GenBank/DDBJ whole genome shotgun (WGS) entry which is preliminary data.</text>
</comment>
<dbReference type="AlphaFoldDB" id="A0A2A2LD76"/>
<protein>
    <recommendedName>
        <fullName evidence="8">Transthyretin-like protein 46</fullName>
    </recommendedName>
</protein>
<name>A0A2A2LD76_9BILA</name>
<accession>A0A2A2LD76</accession>
<evidence type="ECO:0000313" key="7">
    <source>
        <dbReference type="Proteomes" id="UP000218231"/>
    </source>
</evidence>
<dbReference type="EMBL" id="LIAE01006888">
    <property type="protein sequence ID" value="PAV84094.1"/>
    <property type="molecule type" value="Genomic_DNA"/>
</dbReference>
<evidence type="ECO:0000256" key="4">
    <source>
        <dbReference type="ARBA" id="ARBA00022729"/>
    </source>
</evidence>
<evidence type="ECO:0000256" key="3">
    <source>
        <dbReference type="ARBA" id="ARBA00022525"/>
    </source>
</evidence>
<evidence type="ECO:0000256" key="1">
    <source>
        <dbReference type="ARBA" id="ARBA00004613"/>
    </source>
</evidence>
<dbReference type="Gene3D" id="2.60.40.3330">
    <property type="match status" value="1"/>
</dbReference>
<keyword evidence="4 5" id="KW-0732">Signal</keyword>
<dbReference type="Pfam" id="PF01060">
    <property type="entry name" value="TTR-52"/>
    <property type="match status" value="1"/>
</dbReference>
<keyword evidence="7" id="KW-1185">Reference proteome</keyword>
<sequence>MTMGIVGVVLIGCLIAPVWSTRVRVTGSCKCDCPAPGKDAETINVILMERDMGETFLNVLDPDDVMNQTTINNGNKFTVEGSQWELGKIDPYLKVMHQCVGPLMPKYINLENRFTKEVEGVQVYDLESKDCLISCQENDNSQNKVEALAPKGLEAEIVTSNNNPEK</sequence>
<dbReference type="InterPro" id="IPR001534">
    <property type="entry name" value="Transthyretin-like"/>
</dbReference>
<proteinExistence type="inferred from homology"/>
<dbReference type="GO" id="GO:0009986">
    <property type="term" value="C:cell surface"/>
    <property type="evidence" value="ECO:0007669"/>
    <property type="project" value="InterPro"/>
</dbReference>
<reference evidence="6 7" key="1">
    <citation type="journal article" date="2017" name="Curr. Biol.">
        <title>Genome architecture and evolution of a unichromosomal asexual nematode.</title>
        <authorList>
            <person name="Fradin H."/>
            <person name="Zegar C."/>
            <person name="Gutwein M."/>
            <person name="Lucas J."/>
            <person name="Kovtun M."/>
            <person name="Corcoran D."/>
            <person name="Baugh L.R."/>
            <person name="Kiontke K."/>
            <person name="Gunsalus K."/>
            <person name="Fitch D.H."/>
            <person name="Piano F."/>
        </authorList>
    </citation>
    <scope>NUCLEOTIDE SEQUENCE [LARGE SCALE GENOMIC DNA]</scope>
    <source>
        <strain evidence="6">PF1309</strain>
    </source>
</reference>
<dbReference type="OrthoDB" id="5824632at2759"/>
<comment type="subcellular location">
    <subcellularLocation>
        <location evidence="1">Secreted</location>
    </subcellularLocation>
</comment>
<evidence type="ECO:0000256" key="2">
    <source>
        <dbReference type="ARBA" id="ARBA00010112"/>
    </source>
</evidence>
<evidence type="ECO:0000256" key="5">
    <source>
        <dbReference type="SAM" id="SignalP"/>
    </source>
</evidence>
<dbReference type="GO" id="GO:0005576">
    <property type="term" value="C:extracellular region"/>
    <property type="evidence" value="ECO:0007669"/>
    <property type="project" value="UniProtKB-SubCell"/>
</dbReference>
<feature type="signal peptide" evidence="5">
    <location>
        <begin position="1"/>
        <end position="20"/>
    </location>
</feature>
<dbReference type="PANTHER" id="PTHR21700">
    <property type="entry name" value="TRANSTHYRETIN-LIKE FAMILY PROTEIN-RELATED"/>
    <property type="match status" value="1"/>
</dbReference>
<evidence type="ECO:0008006" key="8">
    <source>
        <dbReference type="Google" id="ProtNLM"/>
    </source>
</evidence>
<feature type="chain" id="PRO_5012290876" description="Transthyretin-like protein 46" evidence="5">
    <location>
        <begin position="21"/>
        <end position="166"/>
    </location>
</feature>
<gene>
    <name evidence="6" type="ORF">WR25_04303</name>
</gene>
<organism evidence="6 7">
    <name type="scientific">Diploscapter pachys</name>
    <dbReference type="NCBI Taxonomy" id="2018661"/>
    <lineage>
        <taxon>Eukaryota</taxon>
        <taxon>Metazoa</taxon>
        <taxon>Ecdysozoa</taxon>
        <taxon>Nematoda</taxon>
        <taxon>Chromadorea</taxon>
        <taxon>Rhabditida</taxon>
        <taxon>Rhabditina</taxon>
        <taxon>Rhabditomorpha</taxon>
        <taxon>Rhabditoidea</taxon>
        <taxon>Rhabditidae</taxon>
        <taxon>Diploscapter</taxon>
    </lineage>
</organism>
<dbReference type="Proteomes" id="UP000218231">
    <property type="component" value="Unassembled WGS sequence"/>
</dbReference>
<comment type="similarity">
    <text evidence="2">Belongs to the nematode transthyretin-like family.</text>
</comment>
<evidence type="ECO:0000313" key="6">
    <source>
        <dbReference type="EMBL" id="PAV84094.1"/>
    </source>
</evidence>